<dbReference type="PANTHER" id="PTHR42681">
    <property type="entry name" value="MALONYL-COA-ACYL CARRIER PROTEIN TRANSACYLASE, MITOCHONDRIAL"/>
    <property type="match status" value="1"/>
</dbReference>
<name>A0A7H1M936_9NEIS</name>
<dbReference type="Proteomes" id="UP000516412">
    <property type="component" value="Chromosome"/>
</dbReference>
<evidence type="ECO:0000256" key="2">
    <source>
        <dbReference type="ARBA" id="ARBA00018953"/>
    </source>
</evidence>
<evidence type="ECO:0000256" key="5">
    <source>
        <dbReference type="ARBA" id="ARBA00048462"/>
    </source>
</evidence>
<keyword evidence="3 6" id="KW-0808">Transferase</keyword>
<protein>
    <recommendedName>
        <fullName evidence="2 6">Malonyl CoA-acyl carrier protein transacylase</fullName>
        <ecNumber evidence="1 6">2.3.1.39</ecNumber>
    </recommendedName>
</protein>
<feature type="domain" description="Malonyl-CoA:ACP transacylase (MAT)" evidence="8">
    <location>
        <begin position="6"/>
        <end position="299"/>
    </location>
</feature>
<dbReference type="InterPro" id="IPR014043">
    <property type="entry name" value="Acyl_transferase_dom"/>
</dbReference>
<keyword evidence="10" id="KW-1185">Reference proteome</keyword>
<evidence type="ECO:0000256" key="6">
    <source>
        <dbReference type="PIRNR" id="PIRNR000446"/>
    </source>
</evidence>
<dbReference type="GO" id="GO:0005829">
    <property type="term" value="C:cytosol"/>
    <property type="evidence" value="ECO:0007669"/>
    <property type="project" value="TreeGrafter"/>
</dbReference>
<feature type="active site" evidence="7">
    <location>
        <position position="90"/>
    </location>
</feature>
<dbReference type="InterPro" id="IPR016035">
    <property type="entry name" value="Acyl_Trfase/lysoPLipase"/>
</dbReference>
<dbReference type="EC" id="2.3.1.39" evidence="1 6"/>
<organism evidence="9 10">
    <name type="scientific">Neisseria musculi</name>
    <dbReference type="NCBI Taxonomy" id="1815583"/>
    <lineage>
        <taxon>Bacteria</taxon>
        <taxon>Pseudomonadati</taxon>
        <taxon>Pseudomonadota</taxon>
        <taxon>Betaproteobacteria</taxon>
        <taxon>Neisseriales</taxon>
        <taxon>Neisseriaceae</taxon>
        <taxon>Neisseria</taxon>
    </lineage>
</organism>
<dbReference type="AlphaFoldDB" id="A0A7H1M936"/>
<keyword evidence="4 6" id="KW-0012">Acyltransferase</keyword>
<dbReference type="Gene3D" id="3.40.366.10">
    <property type="entry name" value="Malonyl-Coenzyme A Acyl Carrier Protein, domain 2"/>
    <property type="match status" value="1"/>
</dbReference>
<feature type="active site" evidence="7">
    <location>
        <position position="199"/>
    </location>
</feature>
<dbReference type="Gene3D" id="3.30.70.250">
    <property type="entry name" value="Malonyl-CoA ACP transacylase, ACP-binding"/>
    <property type="match status" value="1"/>
</dbReference>
<evidence type="ECO:0000256" key="1">
    <source>
        <dbReference type="ARBA" id="ARBA00013258"/>
    </source>
</evidence>
<gene>
    <name evidence="9" type="primary">fabD</name>
    <name evidence="9" type="ORF">H7A79_2498</name>
</gene>
<evidence type="ECO:0000256" key="3">
    <source>
        <dbReference type="ARBA" id="ARBA00022679"/>
    </source>
</evidence>
<dbReference type="InterPro" id="IPR001227">
    <property type="entry name" value="Ac_transferase_dom_sf"/>
</dbReference>
<dbReference type="RefSeq" id="WP_187000516.1">
    <property type="nucleotide sequence ID" value="NZ_CP060414.2"/>
</dbReference>
<dbReference type="SUPFAM" id="SSF55048">
    <property type="entry name" value="Probable ACP-binding domain of malonyl-CoA ACP transacylase"/>
    <property type="match status" value="1"/>
</dbReference>
<dbReference type="KEGG" id="nmus:H7A79_2498"/>
<dbReference type="GO" id="GO:0004314">
    <property type="term" value="F:[acyl-carrier-protein] S-malonyltransferase activity"/>
    <property type="evidence" value="ECO:0007669"/>
    <property type="project" value="UniProtKB-EC"/>
</dbReference>
<evidence type="ECO:0000313" key="10">
    <source>
        <dbReference type="Proteomes" id="UP000516412"/>
    </source>
</evidence>
<reference evidence="9" key="1">
    <citation type="submission" date="2024-06" db="EMBL/GenBank/DDBJ databases">
        <title>Complete Genome Sequence of mouse commensal type strain Neisseria musculi.</title>
        <authorList>
            <person name="Thapa E."/>
            <person name="Aluvathingal J."/>
            <person name="Nadendla S."/>
            <person name="Mehta A."/>
            <person name="Tettelin H."/>
            <person name="Weyand N.J."/>
        </authorList>
    </citation>
    <scope>NUCLEOTIDE SEQUENCE</scope>
    <source>
        <strain evidence="9">NW831</strain>
    </source>
</reference>
<sequence>MSFAFFFPGQGSQSLGMMNGFSGAAVVKATFDEASAALDRDLWAMINGSDAAPINETVNTQPLMLAAGMAVYRAYLEAGGKAPAVAAGHSLGEYTALTAAGALDFADAVKLVRLRAELMQDAVPQGEGAMAAILGLDDDAVREVCAEAAQGGVAEAVNFNSPGQVVVAGDTAAIARAMDLAKVKGAKRALPLPVSVPSHCSLMKPAAEKLAEALKNVVIQTPQIRIIHNADVAAYDDAEKIKNALVRQLYSPVRWTETVNALVAQGITQSAECGPGKVLAGLAKRINPAASCSALTDSGQIAAFIESYA</sequence>
<dbReference type="PANTHER" id="PTHR42681:SF1">
    <property type="entry name" value="MALONYL-COA-ACYL CARRIER PROTEIN TRANSACYLASE, MITOCHONDRIAL"/>
    <property type="match status" value="1"/>
</dbReference>
<dbReference type="NCBIfam" id="TIGR00128">
    <property type="entry name" value="fabD"/>
    <property type="match status" value="1"/>
</dbReference>
<comment type="catalytic activity">
    <reaction evidence="5 6">
        <text>holo-[ACP] + malonyl-CoA = malonyl-[ACP] + CoA</text>
        <dbReference type="Rhea" id="RHEA:41792"/>
        <dbReference type="Rhea" id="RHEA-COMP:9623"/>
        <dbReference type="Rhea" id="RHEA-COMP:9685"/>
        <dbReference type="ChEBI" id="CHEBI:57287"/>
        <dbReference type="ChEBI" id="CHEBI:57384"/>
        <dbReference type="ChEBI" id="CHEBI:64479"/>
        <dbReference type="ChEBI" id="CHEBI:78449"/>
        <dbReference type="EC" id="2.3.1.39"/>
    </reaction>
</comment>
<evidence type="ECO:0000256" key="4">
    <source>
        <dbReference type="ARBA" id="ARBA00023315"/>
    </source>
</evidence>
<evidence type="ECO:0000313" key="9">
    <source>
        <dbReference type="EMBL" id="QNT58151.1"/>
    </source>
</evidence>
<dbReference type="InterPro" id="IPR004410">
    <property type="entry name" value="Malonyl_CoA-ACP_transAc_FabD"/>
</dbReference>
<accession>A0A7H1M936</accession>
<proteinExistence type="inferred from homology"/>
<dbReference type="SMART" id="SM00827">
    <property type="entry name" value="PKS_AT"/>
    <property type="match status" value="1"/>
</dbReference>
<dbReference type="EMBL" id="CP060414">
    <property type="protein sequence ID" value="QNT58151.1"/>
    <property type="molecule type" value="Genomic_DNA"/>
</dbReference>
<dbReference type="InterPro" id="IPR050858">
    <property type="entry name" value="Mal-CoA-ACP_Trans/PKS_FabD"/>
</dbReference>
<dbReference type="SUPFAM" id="SSF52151">
    <property type="entry name" value="FabD/lysophospholipase-like"/>
    <property type="match status" value="1"/>
</dbReference>
<dbReference type="InterPro" id="IPR024925">
    <property type="entry name" value="Malonyl_CoA-ACP_transAc"/>
</dbReference>
<dbReference type="Pfam" id="PF00698">
    <property type="entry name" value="Acyl_transf_1"/>
    <property type="match status" value="1"/>
</dbReference>
<dbReference type="FunFam" id="3.30.70.250:FF:000001">
    <property type="entry name" value="Malonyl CoA-acyl carrier protein transacylase"/>
    <property type="match status" value="1"/>
</dbReference>
<comment type="similarity">
    <text evidence="6">Belongs to the fabD family.</text>
</comment>
<evidence type="ECO:0000256" key="7">
    <source>
        <dbReference type="PIRSR" id="PIRSR000446-1"/>
    </source>
</evidence>
<dbReference type="PIRSF" id="PIRSF000446">
    <property type="entry name" value="Mct"/>
    <property type="match status" value="1"/>
</dbReference>
<dbReference type="InterPro" id="IPR016036">
    <property type="entry name" value="Malonyl_transacylase_ACP-bd"/>
</dbReference>
<evidence type="ECO:0000259" key="8">
    <source>
        <dbReference type="SMART" id="SM00827"/>
    </source>
</evidence>
<dbReference type="GO" id="GO:0006633">
    <property type="term" value="P:fatty acid biosynthetic process"/>
    <property type="evidence" value="ECO:0007669"/>
    <property type="project" value="TreeGrafter"/>
</dbReference>